<dbReference type="PANTHER" id="PTHR44591:SF25">
    <property type="entry name" value="CHEMOTAXIS TWO-COMPONENT RESPONSE REGULATOR"/>
    <property type="match status" value="1"/>
</dbReference>
<dbReference type="GO" id="GO:0000160">
    <property type="term" value="P:phosphorelay signal transduction system"/>
    <property type="evidence" value="ECO:0007669"/>
    <property type="project" value="InterPro"/>
</dbReference>
<gene>
    <name evidence="4" type="ORF">PPGU16_39810</name>
</gene>
<evidence type="ECO:0000259" key="3">
    <source>
        <dbReference type="PROSITE" id="PS50110"/>
    </source>
</evidence>
<keyword evidence="5" id="KW-1185">Reference proteome</keyword>
<name>A0A7I8BQE3_9BURK</name>
<dbReference type="InterPro" id="IPR001789">
    <property type="entry name" value="Sig_transdc_resp-reg_receiver"/>
</dbReference>
<dbReference type="KEGG" id="plad:PPGU16_39810"/>
<dbReference type="AlphaFoldDB" id="A0A7I8BQE3"/>
<reference evidence="4 5" key="1">
    <citation type="journal article" date="2020" name="Genes (Basel)">
        <title>Genomic Comparison of Insect Gut Symbionts from Divergent Burkholderia Subclades.</title>
        <authorList>
            <person name="Takeshita K."/>
            <person name="Kikuchi Y."/>
        </authorList>
    </citation>
    <scope>NUCLEOTIDE SEQUENCE [LARGE SCALE GENOMIC DNA]</scope>
    <source>
        <strain evidence="4 5">PGU16</strain>
    </source>
</reference>
<dbReference type="SUPFAM" id="SSF52172">
    <property type="entry name" value="CheY-like"/>
    <property type="match status" value="1"/>
</dbReference>
<dbReference type="EMBL" id="AP023175">
    <property type="protein sequence ID" value="BCF90914.1"/>
    <property type="molecule type" value="Genomic_DNA"/>
</dbReference>
<feature type="modified residue" description="4-aspartylphosphate" evidence="2">
    <location>
        <position position="118"/>
    </location>
</feature>
<dbReference type="InterPro" id="IPR011006">
    <property type="entry name" value="CheY-like_superfamily"/>
</dbReference>
<evidence type="ECO:0000313" key="4">
    <source>
        <dbReference type="EMBL" id="BCF90914.1"/>
    </source>
</evidence>
<organism evidence="4 5">
    <name type="scientific">Paraburkholderia largidicola</name>
    <dbReference type="NCBI Taxonomy" id="3014751"/>
    <lineage>
        <taxon>Bacteria</taxon>
        <taxon>Pseudomonadati</taxon>
        <taxon>Pseudomonadota</taxon>
        <taxon>Betaproteobacteria</taxon>
        <taxon>Burkholderiales</taxon>
        <taxon>Burkholderiaceae</taxon>
        <taxon>Paraburkholderia</taxon>
    </lineage>
</organism>
<protein>
    <recommendedName>
        <fullName evidence="3">Response regulatory domain-containing protein</fullName>
    </recommendedName>
</protein>
<dbReference type="InterPro" id="IPR050595">
    <property type="entry name" value="Bact_response_regulator"/>
</dbReference>
<evidence type="ECO:0000256" key="2">
    <source>
        <dbReference type="PROSITE-ProRule" id="PRU00169"/>
    </source>
</evidence>
<proteinExistence type="predicted"/>
<dbReference type="SMART" id="SM00448">
    <property type="entry name" value="REC"/>
    <property type="match status" value="1"/>
</dbReference>
<dbReference type="PROSITE" id="PS50110">
    <property type="entry name" value="RESPONSE_REGULATORY"/>
    <property type="match status" value="1"/>
</dbReference>
<dbReference type="Proteomes" id="UP000510888">
    <property type="component" value="Chromosome 2"/>
</dbReference>
<sequence>MRQPRTLAAPHLSDSRFVASHNGFYTKVWLSRAFRTDYPEYRKPIDNSQGCRVFAREVTQGDHVTPGALVSIVEDDESVRKATENLIRSLGWSVLSFESAAAYLSSGAVSRTGCLISDVTMSEMTGIEMHAHLISQGCAPPTLFITGFPNARDEALVLANGALAYLEKPVESQVILNWVQKLIGTP</sequence>
<dbReference type="RefSeq" id="WP_180724550.1">
    <property type="nucleotide sequence ID" value="NZ_AP023175.1"/>
</dbReference>
<dbReference type="PANTHER" id="PTHR44591">
    <property type="entry name" value="STRESS RESPONSE REGULATOR PROTEIN 1"/>
    <property type="match status" value="1"/>
</dbReference>
<dbReference type="Pfam" id="PF00072">
    <property type="entry name" value="Response_reg"/>
    <property type="match status" value="1"/>
</dbReference>
<evidence type="ECO:0000256" key="1">
    <source>
        <dbReference type="ARBA" id="ARBA00022553"/>
    </source>
</evidence>
<accession>A0A7I8BQE3</accession>
<dbReference type="Gene3D" id="3.40.50.2300">
    <property type="match status" value="1"/>
</dbReference>
<feature type="domain" description="Response regulatory" evidence="3">
    <location>
        <begin position="69"/>
        <end position="183"/>
    </location>
</feature>
<evidence type="ECO:0000313" key="5">
    <source>
        <dbReference type="Proteomes" id="UP000510888"/>
    </source>
</evidence>
<keyword evidence="1 2" id="KW-0597">Phosphoprotein</keyword>